<accession>A0ABY4RQI3</accession>
<evidence type="ECO:0000313" key="2">
    <source>
        <dbReference type="Proteomes" id="UP001057134"/>
    </source>
</evidence>
<protein>
    <recommendedName>
        <fullName evidence="3">Transcription initiation factor TFIID</fullName>
    </recommendedName>
</protein>
<reference evidence="1" key="2">
    <citation type="journal article" date="2021" name="J Anim Sci Technol">
        <title>Complete genome sequence of Paenibacillus konkukensis sp. nov. SK3146 as a potential probiotic strain.</title>
        <authorList>
            <person name="Jung H.I."/>
            <person name="Park S."/>
            <person name="Niu K.M."/>
            <person name="Lee S.W."/>
            <person name="Kothari D."/>
            <person name="Yi K.J."/>
            <person name="Kim S.K."/>
        </authorList>
    </citation>
    <scope>NUCLEOTIDE SEQUENCE</scope>
    <source>
        <strain evidence="1">SK3146</strain>
    </source>
</reference>
<gene>
    <name evidence="1" type="ORF">SK3146_03025</name>
</gene>
<dbReference type="Proteomes" id="UP001057134">
    <property type="component" value="Chromosome"/>
</dbReference>
<evidence type="ECO:0000313" key="1">
    <source>
        <dbReference type="EMBL" id="UQZ83818.1"/>
    </source>
</evidence>
<sequence>MREKLLAFANEYAADMDNRGSDGDELRSINHPLVFLFLGDQTEEALRQVAALNGKQWNNSAGVVYLHVGTKPLDADDDRSLYRWTMPAAAGDKKSLRADLHKRFYQDEAKLLELNVILRKMNSRIAEFGRMYSHLQRLNIAVVTELDDPCNVLLPELTVLIKSVFGEHFRSVMIDLYGLLEEKQVEETYAFSSSLGVSFLRETDSYQDRGYRFEAMLQVTGEGIRLPVMHGPSPLFDMVYLLSNKDERGIFADSGMQGAYDIISGLNLLKNRKAQQELDPQHGAYNNQQFKQNMIPPDTDGRCYASAGMARVKRPDQAIALTALYHWYRLALQRLKENSASRDSRELLHELELEEGRSSRLAEELVSEPAKAVDGMYGMLYHPVSPSELKTMTLREAEIALFGGNAQTFFETNVARRAETALAQRGLPRELERRFRERVLNHPAYGFISGCAWTAETLEGGIAHELREQLRENAAHIEQCREELKRKYDERVEAQSFGQASLWSRLRNQLSVKQVVRHIVDEVYGMKLELLYLETKQQLLAGYIGKLEELHAYAAPFAERLRRLETALRDTSRSSISVTNDYLGRNINEFYEQVVKEIADELEERRGVQFYWEDRCLGNISALLLQGEEALIDRLIEAARKDLFSHRLFSRTFEDELLKRANVAASYDNREVLSKEDLFRDLYATLENEAAIRIDVYRSTHRHRYEEKYIFGDYQSEFVQYAYAVDHGSRTYKLGCIHEKKPSGIEKLNLMGGFRLDDLMYYRNGKIYYDTYVQNGYQFHGIELSGPEDRSSEPKALPDQD</sequence>
<proteinExistence type="predicted"/>
<dbReference type="RefSeq" id="WP_249865801.1">
    <property type="nucleotide sequence ID" value="NZ_CP027059.1"/>
</dbReference>
<evidence type="ECO:0008006" key="3">
    <source>
        <dbReference type="Google" id="ProtNLM"/>
    </source>
</evidence>
<organism evidence="1 2">
    <name type="scientific">Paenibacillus konkukensis</name>
    <dbReference type="NCBI Taxonomy" id="2020716"/>
    <lineage>
        <taxon>Bacteria</taxon>
        <taxon>Bacillati</taxon>
        <taxon>Bacillota</taxon>
        <taxon>Bacilli</taxon>
        <taxon>Bacillales</taxon>
        <taxon>Paenibacillaceae</taxon>
        <taxon>Paenibacillus</taxon>
    </lineage>
</organism>
<keyword evidence="2" id="KW-1185">Reference proteome</keyword>
<reference evidence="1" key="1">
    <citation type="submission" date="2018-02" db="EMBL/GenBank/DDBJ databases">
        <authorList>
            <person name="Kim S.-K."/>
            <person name="Jung H.-I."/>
            <person name="Lee S.-W."/>
        </authorList>
    </citation>
    <scope>NUCLEOTIDE SEQUENCE</scope>
    <source>
        <strain evidence="1">SK3146</strain>
    </source>
</reference>
<name>A0ABY4RQI3_9BACL</name>
<dbReference type="EMBL" id="CP027059">
    <property type="protein sequence ID" value="UQZ83818.1"/>
    <property type="molecule type" value="Genomic_DNA"/>
</dbReference>